<evidence type="ECO:0000256" key="1">
    <source>
        <dbReference type="SAM" id="MobiDB-lite"/>
    </source>
</evidence>
<dbReference type="GO" id="GO:0043565">
    <property type="term" value="F:sequence-specific DNA binding"/>
    <property type="evidence" value="ECO:0007669"/>
    <property type="project" value="InterPro"/>
</dbReference>
<organism evidence="4 5">
    <name type="scientific">Brassica campestris</name>
    <name type="common">Field mustard</name>
    <dbReference type="NCBI Taxonomy" id="3711"/>
    <lineage>
        <taxon>Eukaryota</taxon>
        <taxon>Viridiplantae</taxon>
        <taxon>Streptophyta</taxon>
        <taxon>Embryophyta</taxon>
        <taxon>Tracheophyta</taxon>
        <taxon>Spermatophyta</taxon>
        <taxon>Magnoliopsida</taxon>
        <taxon>eudicotyledons</taxon>
        <taxon>Gunneridae</taxon>
        <taxon>Pentapetalae</taxon>
        <taxon>rosids</taxon>
        <taxon>malvids</taxon>
        <taxon>Brassicales</taxon>
        <taxon>Brassicaceae</taxon>
        <taxon>Brassiceae</taxon>
        <taxon>Brassica</taxon>
    </lineage>
</organism>
<reference evidence="5" key="1">
    <citation type="journal article" date="2011" name="Nat. Genet.">
        <title>The genome of the mesopolyploid crop species Brassica rapa.</title>
        <authorList>
            <consortium name="Brassica rapa Genome Sequencing Project Consortium"/>
            <person name="Wang X."/>
            <person name="Wang H."/>
            <person name="Wang J."/>
            <person name="Sun R."/>
            <person name="Wu J."/>
            <person name="Liu S."/>
            <person name="Bai Y."/>
            <person name="Mun J.H."/>
            <person name="Bancroft I."/>
            <person name="Cheng F."/>
            <person name="Huang S."/>
            <person name="Li X."/>
            <person name="Hua W."/>
            <person name="Wang J."/>
            <person name="Wang X."/>
            <person name="Freeling M."/>
            <person name="Pires J.C."/>
            <person name="Paterson A.H."/>
            <person name="Chalhoub B."/>
            <person name="Wang B."/>
            <person name="Hayward A."/>
            <person name="Sharpe A.G."/>
            <person name="Park B.S."/>
            <person name="Weisshaar B."/>
            <person name="Liu B."/>
            <person name="Li B."/>
            <person name="Liu B."/>
            <person name="Tong C."/>
            <person name="Song C."/>
            <person name="Duran C."/>
            <person name="Peng C."/>
            <person name="Geng C."/>
            <person name="Koh C."/>
            <person name="Lin C."/>
            <person name="Edwards D."/>
            <person name="Mu D."/>
            <person name="Shen D."/>
            <person name="Soumpourou E."/>
            <person name="Li F."/>
            <person name="Fraser F."/>
            <person name="Conant G."/>
            <person name="Lassalle G."/>
            <person name="King G.J."/>
            <person name="Bonnema G."/>
            <person name="Tang H."/>
            <person name="Wang H."/>
            <person name="Belcram H."/>
            <person name="Zhou H."/>
            <person name="Hirakawa H."/>
            <person name="Abe H."/>
            <person name="Guo H."/>
            <person name="Wang H."/>
            <person name="Jin H."/>
            <person name="Parkin I.A."/>
            <person name="Batley J."/>
            <person name="Kim J.S."/>
            <person name="Just J."/>
            <person name="Li J."/>
            <person name="Xu J."/>
            <person name="Deng J."/>
            <person name="Kim J.A."/>
            <person name="Li J."/>
            <person name="Yu J."/>
            <person name="Meng J."/>
            <person name="Wang J."/>
            <person name="Min J."/>
            <person name="Poulain J."/>
            <person name="Wang J."/>
            <person name="Hatakeyama K."/>
            <person name="Wu K."/>
            <person name="Wang L."/>
            <person name="Fang L."/>
            <person name="Trick M."/>
            <person name="Links M.G."/>
            <person name="Zhao M."/>
            <person name="Jin M."/>
            <person name="Ramchiary N."/>
            <person name="Drou N."/>
            <person name="Berkman P.J."/>
            <person name="Cai Q."/>
            <person name="Huang Q."/>
            <person name="Li R."/>
            <person name="Tabata S."/>
            <person name="Cheng S."/>
            <person name="Zhang S."/>
            <person name="Zhang S."/>
            <person name="Huang S."/>
            <person name="Sato S."/>
            <person name="Sun S."/>
            <person name="Kwon S.J."/>
            <person name="Choi S.R."/>
            <person name="Lee T.H."/>
            <person name="Fan W."/>
            <person name="Zhao X."/>
            <person name="Tan X."/>
            <person name="Xu X."/>
            <person name="Wang Y."/>
            <person name="Qiu Y."/>
            <person name="Yin Y."/>
            <person name="Li Y."/>
            <person name="Du Y."/>
            <person name="Liao Y."/>
            <person name="Lim Y."/>
            <person name="Narusaka Y."/>
            <person name="Wang Y."/>
            <person name="Wang Z."/>
            <person name="Li Z."/>
            <person name="Wang Z."/>
            <person name="Xiong Z."/>
            <person name="Zhang Z."/>
        </authorList>
    </citation>
    <scope>NUCLEOTIDE SEQUENCE [LARGE SCALE GENOMIC DNA]</scope>
    <source>
        <strain evidence="5">cv. Chiifu-401-42</strain>
    </source>
</reference>
<feature type="compositionally biased region" description="Basic and acidic residues" evidence="1">
    <location>
        <begin position="1"/>
        <end position="15"/>
    </location>
</feature>
<evidence type="ECO:0000313" key="4">
    <source>
        <dbReference type="EnsemblPlants" id="Bra035325.1-P"/>
    </source>
</evidence>
<dbReference type="HOGENOM" id="CLU_2743605_0_0_1"/>
<protein>
    <recommendedName>
        <fullName evidence="2">WRKY domain-containing protein</fullName>
    </recommendedName>
</protein>
<dbReference type="SMR" id="M4F2M6"/>
<gene>
    <name evidence="3" type="ORF">BRAA02T07774Z</name>
</gene>
<dbReference type="InParanoid" id="M4F2M6"/>
<evidence type="ECO:0000313" key="3">
    <source>
        <dbReference type="EMBL" id="VDC90344.1"/>
    </source>
</evidence>
<name>M4F2M6_BRACM</name>
<keyword evidence="5" id="KW-1185">Reference proteome</keyword>
<dbReference type="InterPro" id="IPR003657">
    <property type="entry name" value="WRKY_dom"/>
</dbReference>
<accession>M4F2M6</accession>
<evidence type="ECO:0000259" key="2">
    <source>
        <dbReference type="PROSITE" id="PS50811"/>
    </source>
</evidence>
<feature type="domain" description="WRKY" evidence="2">
    <location>
        <begin position="1"/>
        <end position="30"/>
    </location>
</feature>
<dbReference type="PROSITE" id="PS50811">
    <property type="entry name" value="WRKY"/>
    <property type="match status" value="1"/>
</dbReference>
<sequence length="71" mass="7702">MPSDKTRGEASDDPKAVITTYDGNHNHDDPTLKSSSDHDTKPRFRPDETDTISLNLGVGISSDGPDHSHNT</sequence>
<reference evidence="3" key="3">
    <citation type="submission" date="2018-11" db="EMBL/GenBank/DDBJ databases">
        <authorList>
            <consortium name="Genoscope - CEA"/>
            <person name="William W."/>
        </authorList>
    </citation>
    <scope>NUCLEOTIDE SEQUENCE</scope>
</reference>
<reference evidence="4" key="4">
    <citation type="submission" date="2023-03" db="UniProtKB">
        <authorList>
            <consortium name="EnsemblPlants"/>
        </authorList>
    </citation>
    <scope>IDENTIFICATION</scope>
    <source>
        <strain evidence="4">cv. Chiifu-401-42</strain>
    </source>
</reference>
<reference evidence="5" key="2">
    <citation type="journal article" date="2018" name="Hortic Res">
        <title>Improved Brassica rapa reference genome by single-molecule sequencing and chromosome conformation capture technologies.</title>
        <authorList>
            <person name="Zhang L."/>
            <person name="Cai X."/>
            <person name="Wu J."/>
            <person name="Liu M."/>
            <person name="Grob S."/>
            <person name="Cheng F."/>
            <person name="Liang J."/>
            <person name="Cai C."/>
            <person name="Liu Z."/>
            <person name="Liu B."/>
            <person name="Wang F."/>
            <person name="Li S."/>
            <person name="Liu F."/>
            <person name="Li X."/>
            <person name="Cheng L."/>
            <person name="Yang W."/>
            <person name="Li M.H."/>
            <person name="Grossniklaus U."/>
            <person name="Zheng H."/>
            <person name="Wang X."/>
        </authorList>
    </citation>
    <scope>NUCLEOTIDE SEQUENCE [LARGE SCALE GENOMIC DNA]</scope>
    <source>
        <strain evidence="5">cv. Chiifu-401-42</strain>
    </source>
</reference>
<feature type="region of interest" description="Disordered" evidence="1">
    <location>
        <begin position="1"/>
        <end position="71"/>
    </location>
</feature>
<dbReference type="EnsemblPlants" id="Bra035325.1">
    <property type="protein sequence ID" value="Bra035325.1-P"/>
    <property type="gene ID" value="Bra035325"/>
</dbReference>
<dbReference type="Gramene" id="Bra035325.1">
    <property type="protein sequence ID" value="Bra035325.1-P"/>
    <property type="gene ID" value="Bra035325"/>
</dbReference>
<dbReference type="Proteomes" id="UP000011750">
    <property type="component" value="Unassembled WGS sequence"/>
</dbReference>
<evidence type="ECO:0000313" key="5">
    <source>
        <dbReference type="Proteomes" id="UP000011750"/>
    </source>
</evidence>
<feature type="compositionally biased region" description="Basic and acidic residues" evidence="1">
    <location>
        <begin position="24"/>
        <end position="48"/>
    </location>
</feature>
<dbReference type="AlphaFoldDB" id="M4F2M6"/>
<dbReference type="EMBL" id="LR031573">
    <property type="protein sequence ID" value="VDC90344.1"/>
    <property type="molecule type" value="Genomic_DNA"/>
</dbReference>
<proteinExistence type="predicted"/>
<dbReference type="GO" id="GO:0003700">
    <property type="term" value="F:DNA-binding transcription factor activity"/>
    <property type="evidence" value="ECO:0007669"/>
    <property type="project" value="InterPro"/>
</dbReference>
<accession>A0A3P6ASS5</accession>